<evidence type="ECO:0000313" key="13">
    <source>
        <dbReference type="Proteomes" id="UP000011744"/>
    </source>
</evidence>
<dbReference type="AlphaFoldDB" id="M3ACR9"/>
<keyword evidence="3" id="KW-1003">Cell membrane</keyword>
<dbReference type="InterPro" id="IPR018422">
    <property type="entry name" value="Cation/H_exchanger_CPA1"/>
</dbReference>
<dbReference type="eggNOG" id="COG2905">
    <property type="taxonomic scope" value="Bacteria"/>
</dbReference>
<proteinExistence type="predicted"/>
<dbReference type="PROSITE" id="PS50042">
    <property type="entry name" value="CNMP_BINDING_3"/>
    <property type="match status" value="1"/>
</dbReference>
<dbReference type="RefSeq" id="WP_008616636.1">
    <property type="nucleotide sequence ID" value="NZ_AONQ01000019.1"/>
</dbReference>
<gene>
    <name evidence="12" type="ORF">H261_09013</name>
</gene>
<dbReference type="PANTHER" id="PTHR10110">
    <property type="entry name" value="SODIUM/HYDROGEN EXCHANGER"/>
    <property type="match status" value="1"/>
</dbReference>
<dbReference type="eggNOG" id="COG0025">
    <property type="taxonomic scope" value="Bacteria"/>
</dbReference>
<evidence type="ECO:0000256" key="8">
    <source>
        <dbReference type="ARBA" id="ARBA00023136"/>
    </source>
</evidence>
<feature type="transmembrane region" description="Helical" evidence="10">
    <location>
        <begin position="195"/>
        <end position="213"/>
    </location>
</feature>
<feature type="transmembrane region" description="Helical" evidence="10">
    <location>
        <begin position="225"/>
        <end position="246"/>
    </location>
</feature>
<evidence type="ECO:0000256" key="6">
    <source>
        <dbReference type="ARBA" id="ARBA00023053"/>
    </source>
</evidence>
<dbReference type="Gene3D" id="6.10.140.1330">
    <property type="match status" value="1"/>
</dbReference>
<dbReference type="GO" id="GO:0015385">
    <property type="term" value="F:sodium:proton antiporter activity"/>
    <property type="evidence" value="ECO:0007669"/>
    <property type="project" value="InterPro"/>
</dbReference>
<keyword evidence="6" id="KW-0915">Sodium</keyword>
<name>M3ACR9_9PROT</name>
<reference evidence="12 13" key="1">
    <citation type="journal article" date="2014" name="Genome Announc.">
        <title>Draft Genome Sequence of Magnetospirillum sp. Strain SO-1, a Freshwater Magnetotactic Bacterium Isolated from the Ol'khovka River, Russia.</title>
        <authorList>
            <person name="Grouzdev D.S."/>
            <person name="Dziuba M.V."/>
            <person name="Sukhacheva M.S."/>
            <person name="Mardanov A.V."/>
            <person name="Beletskiy A.V."/>
            <person name="Kuznetsov B.B."/>
            <person name="Skryabin K.G."/>
        </authorList>
    </citation>
    <scope>NUCLEOTIDE SEQUENCE [LARGE SCALE GENOMIC DNA]</scope>
    <source>
        <strain evidence="12 13">SO-1</strain>
    </source>
</reference>
<feature type="transmembrane region" description="Helical" evidence="10">
    <location>
        <begin position="319"/>
        <end position="347"/>
    </location>
</feature>
<protein>
    <submittedName>
        <fullName evidence="12">Monovalent cation:H+ antiporter, CPA1 family protein</fullName>
    </submittedName>
</protein>
<keyword evidence="9" id="KW-0739">Sodium transport</keyword>
<dbReference type="InterPro" id="IPR018490">
    <property type="entry name" value="cNMP-bd_dom_sf"/>
</dbReference>
<dbReference type="STRING" id="1244869.H261_09013"/>
<evidence type="ECO:0000256" key="10">
    <source>
        <dbReference type="SAM" id="Phobius"/>
    </source>
</evidence>
<feature type="transmembrane region" description="Helical" evidence="10">
    <location>
        <begin position="74"/>
        <end position="91"/>
    </location>
</feature>
<keyword evidence="8 10" id="KW-0472">Membrane</keyword>
<evidence type="ECO:0000256" key="1">
    <source>
        <dbReference type="ARBA" id="ARBA00004651"/>
    </source>
</evidence>
<evidence type="ECO:0000259" key="11">
    <source>
        <dbReference type="PROSITE" id="PS50042"/>
    </source>
</evidence>
<sequence length="833" mass="89086">MQGISMVMLGVTGLLGLVTLLVPVAARANVAFSLVLAAAGIVLGLVVGNASMLGGGPVADFLGALGHFDLSSEAFILVFLPVLLFETAVVIDVRRLMDDLAPILLLAVVAVLLSTFVVGFALAGVSDIGIIACLLLAAIVSTTDPIAVVGIFRDLGVPHRLSLLVEGESLFNDAAAISLFALFLGMLTGERQSDVLGGILAFAWGFAGGLAFGYACGRLVCWSFVLLRGQSVAEITLTVAAAYLVFLLGEHYLHVSGVVAVVTAALAVSYEGRTRVSAETWASLVDVWRQVGYWASSLIFLLATMRVPEMLAGMDGGDFVVLAVLIVSALAARAMVLFGLFPGLTALGWAEPVGMPLRAVVLWGGLRGAISLALALAVVENPRIPADVKSFVSVMCTAFVLFTLFVNAPLLRPLIRLLGLDRLSPSDMAVRSRAITTALTEVRRRVTDAAADYGIERDLAVELADRYTERLGAAEIQVGGDAALSREDDVRGGLMMLADREHAIYLRHYHEGTVSGRITRTLLAGAARLQDGVKTGGAGGYDQAQALFAGFRWRFRLALALHRRFGLDGLLSAQIANRFEVLLMVQAAIGELTEFARTKLPQMVSAEAAATIMTTIAARMESVETALAGLRLQYADFSRALQLQYLERAAVRIEEAEYLRLRAEAAIGHEVLKDLLAELDERSRRLARRPALDLHLGPQELVARVPLFTALSQEQLAEITGLLRPMLAVPGDSLIRKGDVGNCMYFVGSGAVEVWTGTSRIRRGSGDFFGEMALLSRERRNADVVALGFCSLLVLQARDFDALIETNPILRECIHEASRSRAAPRPVGAISNT</sequence>
<dbReference type="GO" id="GO:0098719">
    <property type="term" value="P:sodium ion import across plasma membrane"/>
    <property type="evidence" value="ECO:0007669"/>
    <property type="project" value="TreeGrafter"/>
</dbReference>
<dbReference type="Proteomes" id="UP000011744">
    <property type="component" value="Unassembled WGS sequence"/>
</dbReference>
<feature type="transmembrane region" description="Helical" evidence="10">
    <location>
        <begin position="128"/>
        <end position="149"/>
    </location>
</feature>
<evidence type="ECO:0000256" key="9">
    <source>
        <dbReference type="ARBA" id="ARBA00023201"/>
    </source>
</evidence>
<dbReference type="Pfam" id="PF00027">
    <property type="entry name" value="cNMP_binding"/>
    <property type="match status" value="1"/>
</dbReference>
<dbReference type="PROSITE" id="PS00888">
    <property type="entry name" value="CNMP_BINDING_1"/>
    <property type="match status" value="1"/>
</dbReference>
<dbReference type="GO" id="GO:0051453">
    <property type="term" value="P:regulation of intracellular pH"/>
    <property type="evidence" value="ECO:0007669"/>
    <property type="project" value="TreeGrafter"/>
</dbReference>
<dbReference type="CDD" id="cd00038">
    <property type="entry name" value="CAP_ED"/>
    <property type="match status" value="1"/>
</dbReference>
<dbReference type="Gene3D" id="2.60.120.10">
    <property type="entry name" value="Jelly Rolls"/>
    <property type="match status" value="1"/>
</dbReference>
<dbReference type="SMART" id="SM00100">
    <property type="entry name" value="cNMP"/>
    <property type="match status" value="1"/>
</dbReference>
<keyword evidence="4 10" id="KW-0812">Transmembrane</keyword>
<evidence type="ECO:0000256" key="7">
    <source>
        <dbReference type="ARBA" id="ARBA00023065"/>
    </source>
</evidence>
<dbReference type="GO" id="GO:0005886">
    <property type="term" value="C:plasma membrane"/>
    <property type="evidence" value="ECO:0007669"/>
    <property type="project" value="UniProtKB-SubCell"/>
</dbReference>
<feature type="transmembrane region" description="Helical" evidence="10">
    <location>
        <begin position="170"/>
        <end position="189"/>
    </location>
</feature>
<feature type="domain" description="Cyclic nucleotide-binding" evidence="11">
    <location>
        <begin position="707"/>
        <end position="821"/>
    </location>
</feature>
<feature type="transmembrane region" description="Helical" evidence="10">
    <location>
        <begin position="252"/>
        <end position="270"/>
    </location>
</feature>
<keyword evidence="13" id="KW-1185">Reference proteome</keyword>
<dbReference type="PATRIC" id="fig|1244869.3.peg.1819"/>
<dbReference type="PANTHER" id="PTHR10110:SF86">
    <property type="entry name" value="SODIUM_HYDROGEN EXCHANGER 7"/>
    <property type="match status" value="1"/>
</dbReference>
<dbReference type="SUPFAM" id="SSF51206">
    <property type="entry name" value="cAMP-binding domain-like"/>
    <property type="match status" value="1"/>
</dbReference>
<keyword evidence="5 10" id="KW-1133">Transmembrane helix</keyword>
<keyword evidence="2" id="KW-0813">Transport</keyword>
<evidence type="ECO:0000256" key="2">
    <source>
        <dbReference type="ARBA" id="ARBA00022448"/>
    </source>
</evidence>
<dbReference type="InterPro" id="IPR018488">
    <property type="entry name" value="cNMP-bd_CS"/>
</dbReference>
<comment type="subcellular location">
    <subcellularLocation>
        <location evidence="1">Cell membrane</location>
        <topology evidence="1">Multi-pass membrane protein</topology>
    </subcellularLocation>
</comment>
<dbReference type="EMBL" id="AONQ01000019">
    <property type="protein sequence ID" value="EME70314.1"/>
    <property type="molecule type" value="Genomic_DNA"/>
</dbReference>
<evidence type="ECO:0000256" key="4">
    <source>
        <dbReference type="ARBA" id="ARBA00022692"/>
    </source>
</evidence>
<keyword evidence="7" id="KW-0406">Ion transport</keyword>
<evidence type="ECO:0000313" key="12">
    <source>
        <dbReference type="EMBL" id="EME70314.1"/>
    </source>
</evidence>
<dbReference type="InterPro" id="IPR006153">
    <property type="entry name" value="Cation/H_exchanger_TM"/>
</dbReference>
<dbReference type="OrthoDB" id="9809206at2"/>
<feature type="transmembrane region" description="Helical" evidence="10">
    <location>
        <begin position="6"/>
        <end position="25"/>
    </location>
</feature>
<feature type="transmembrane region" description="Helical" evidence="10">
    <location>
        <begin position="359"/>
        <end position="379"/>
    </location>
</feature>
<evidence type="ECO:0000256" key="5">
    <source>
        <dbReference type="ARBA" id="ARBA00022989"/>
    </source>
</evidence>
<dbReference type="InterPro" id="IPR000595">
    <property type="entry name" value="cNMP-bd_dom"/>
</dbReference>
<feature type="transmembrane region" description="Helical" evidence="10">
    <location>
        <begin position="391"/>
        <end position="411"/>
    </location>
</feature>
<dbReference type="Pfam" id="PF00999">
    <property type="entry name" value="Na_H_Exchanger"/>
    <property type="match status" value="1"/>
</dbReference>
<dbReference type="GO" id="GO:0015386">
    <property type="term" value="F:potassium:proton antiporter activity"/>
    <property type="evidence" value="ECO:0007669"/>
    <property type="project" value="TreeGrafter"/>
</dbReference>
<organism evidence="12 13">
    <name type="scientific">Paramagnetospirillum caucaseum</name>
    <dbReference type="NCBI Taxonomy" id="1244869"/>
    <lineage>
        <taxon>Bacteria</taxon>
        <taxon>Pseudomonadati</taxon>
        <taxon>Pseudomonadota</taxon>
        <taxon>Alphaproteobacteria</taxon>
        <taxon>Rhodospirillales</taxon>
        <taxon>Magnetospirillaceae</taxon>
        <taxon>Paramagnetospirillum</taxon>
    </lineage>
</organism>
<comment type="caution">
    <text evidence="12">The sequence shown here is derived from an EMBL/GenBank/DDBJ whole genome shotgun (WGS) entry which is preliminary data.</text>
</comment>
<evidence type="ECO:0000256" key="3">
    <source>
        <dbReference type="ARBA" id="ARBA00022475"/>
    </source>
</evidence>
<accession>M3ACR9</accession>
<feature type="transmembrane region" description="Helical" evidence="10">
    <location>
        <begin position="32"/>
        <end position="54"/>
    </location>
</feature>
<feature type="transmembrane region" description="Helical" evidence="10">
    <location>
        <begin position="103"/>
        <end position="122"/>
    </location>
</feature>
<dbReference type="InterPro" id="IPR014710">
    <property type="entry name" value="RmlC-like_jellyroll"/>
</dbReference>